<name>A0A1W2GBR9_REIFA</name>
<evidence type="ECO:0000256" key="9">
    <source>
        <dbReference type="ARBA" id="ARBA00023065"/>
    </source>
</evidence>
<evidence type="ECO:0000256" key="1">
    <source>
        <dbReference type="ARBA" id="ARBA00004651"/>
    </source>
</evidence>
<evidence type="ECO:0000256" key="10">
    <source>
        <dbReference type="ARBA" id="ARBA00023134"/>
    </source>
</evidence>
<comment type="function">
    <text evidence="15">Probable transporter of a GTP-driven Fe(2+) uptake system.</text>
</comment>
<evidence type="ECO:0000256" key="4">
    <source>
        <dbReference type="ARBA" id="ARBA00022496"/>
    </source>
</evidence>
<dbReference type="InterPro" id="IPR011642">
    <property type="entry name" value="Gate_dom"/>
</dbReference>
<feature type="transmembrane region" description="Helical" evidence="15">
    <location>
        <begin position="683"/>
        <end position="702"/>
    </location>
</feature>
<dbReference type="InterPro" id="IPR030389">
    <property type="entry name" value="G_FEOB_dom"/>
</dbReference>
<feature type="transmembrane region" description="Helical" evidence="15">
    <location>
        <begin position="512"/>
        <end position="531"/>
    </location>
</feature>
<evidence type="ECO:0000256" key="2">
    <source>
        <dbReference type="ARBA" id="ARBA00022448"/>
    </source>
</evidence>
<dbReference type="InterPro" id="IPR011640">
    <property type="entry name" value="Fe2_transport_prot_B_C"/>
</dbReference>
<keyword evidence="6 13" id="KW-0547">Nucleotide-binding</keyword>
<keyword evidence="7 15" id="KW-1133">Transmembrane helix</keyword>
<reference evidence="17 18" key="1">
    <citation type="submission" date="2017-04" db="EMBL/GenBank/DDBJ databases">
        <authorList>
            <person name="Afonso C.L."/>
            <person name="Miller P.J."/>
            <person name="Scott M.A."/>
            <person name="Spackman E."/>
            <person name="Goraichik I."/>
            <person name="Dimitrov K.M."/>
            <person name="Suarez D.L."/>
            <person name="Swayne D.E."/>
        </authorList>
    </citation>
    <scope>NUCLEOTIDE SEQUENCE [LARGE SCALE GENOMIC DNA]</scope>
    <source>
        <strain evidence="17 18">DSM 26133</strain>
    </source>
</reference>
<dbReference type="PANTHER" id="PTHR43185">
    <property type="entry name" value="FERROUS IRON TRANSPORT PROTEIN B"/>
    <property type="match status" value="1"/>
</dbReference>
<dbReference type="GO" id="GO:0046872">
    <property type="term" value="F:metal ion binding"/>
    <property type="evidence" value="ECO:0007669"/>
    <property type="project" value="UniProtKB-KW"/>
</dbReference>
<evidence type="ECO:0000256" key="5">
    <source>
        <dbReference type="ARBA" id="ARBA00022692"/>
    </source>
</evidence>
<dbReference type="RefSeq" id="WP_084372521.1">
    <property type="nucleotide sequence ID" value="NZ_FWYF01000002.1"/>
</dbReference>
<organism evidence="17 18">
    <name type="scientific">Reichenbachiella faecimaris</name>
    <dbReference type="NCBI Taxonomy" id="692418"/>
    <lineage>
        <taxon>Bacteria</taxon>
        <taxon>Pseudomonadati</taxon>
        <taxon>Bacteroidota</taxon>
        <taxon>Cytophagia</taxon>
        <taxon>Cytophagales</taxon>
        <taxon>Reichenbachiellaceae</taxon>
        <taxon>Reichenbachiella</taxon>
    </lineage>
</organism>
<evidence type="ECO:0000256" key="3">
    <source>
        <dbReference type="ARBA" id="ARBA00022475"/>
    </source>
</evidence>
<dbReference type="GO" id="GO:0005886">
    <property type="term" value="C:plasma membrane"/>
    <property type="evidence" value="ECO:0007669"/>
    <property type="project" value="UniProtKB-SubCell"/>
</dbReference>
<keyword evidence="8 15" id="KW-0408">Iron</keyword>
<feature type="transmembrane region" description="Helical" evidence="15">
    <location>
        <begin position="414"/>
        <end position="440"/>
    </location>
</feature>
<evidence type="ECO:0000313" key="17">
    <source>
        <dbReference type="EMBL" id="SMD34120.1"/>
    </source>
</evidence>
<protein>
    <recommendedName>
        <fullName evidence="12 15">Ferrous iron transport protein B</fullName>
    </recommendedName>
</protein>
<dbReference type="InterPro" id="IPR027417">
    <property type="entry name" value="P-loop_NTPase"/>
</dbReference>
<keyword evidence="9" id="KW-0406">Ion transport</keyword>
<feature type="binding site" evidence="13">
    <location>
        <begin position="37"/>
        <end position="41"/>
    </location>
    <ligand>
        <name>GTP</name>
        <dbReference type="ChEBI" id="CHEBI:37565"/>
        <label>1</label>
    </ligand>
</feature>
<keyword evidence="14" id="KW-0479">Metal-binding</keyword>
<feature type="transmembrane region" description="Helical" evidence="15">
    <location>
        <begin position="446"/>
        <end position="473"/>
    </location>
</feature>
<dbReference type="EMBL" id="FWYF01000002">
    <property type="protein sequence ID" value="SMD34120.1"/>
    <property type="molecule type" value="Genomic_DNA"/>
</dbReference>
<dbReference type="InterPro" id="IPR006073">
    <property type="entry name" value="GTP-bd"/>
</dbReference>
<keyword evidence="11 15" id="KW-0472">Membrane</keyword>
<dbReference type="PRINTS" id="PR00326">
    <property type="entry name" value="GTP1OBG"/>
</dbReference>
<evidence type="ECO:0000256" key="14">
    <source>
        <dbReference type="PIRSR" id="PIRSR603373-2"/>
    </source>
</evidence>
<keyword evidence="2 15" id="KW-0813">Transport</keyword>
<keyword evidence="18" id="KW-1185">Reference proteome</keyword>
<dbReference type="PANTHER" id="PTHR43185:SF1">
    <property type="entry name" value="FE(2+) TRANSPORTER FEOB"/>
    <property type="match status" value="1"/>
</dbReference>
<feature type="transmembrane region" description="Helical" evidence="15">
    <location>
        <begin position="647"/>
        <end position="671"/>
    </location>
</feature>
<evidence type="ECO:0000256" key="7">
    <source>
        <dbReference type="ARBA" id="ARBA00022989"/>
    </source>
</evidence>
<dbReference type="GO" id="GO:0005525">
    <property type="term" value="F:GTP binding"/>
    <property type="evidence" value="ECO:0007669"/>
    <property type="project" value="UniProtKB-KW"/>
</dbReference>
<dbReference type="OrthoDB" id="9809127at2"/>
<accession>A0A1W2GBR9</accession>
<feature type="binding site" evidence="14">
    <location>
        <position position="23"/>
    </location>
    <ligand>
        <name>Mg(2+)</name>
        <dbReference type="ChEBI" id="CHEBI:18420"/>
        <label>2</label>
    </ligand>
</feature>
<feature type="binding site" evidence="13">
    <location>
        <begin position="12"/>
        <end position="19"/>
    </location>
    <ligand>
        <name>GTP</name>
        <dbReference type="ChEBI" id="CHEBI:37565"/>
        <label>1</label>
    </ligand>
</feature>
<feature type="transmembrane region" description="Helical" evidence="15">
    <location>
        <begin position="340"/>
        <end position="360"/>
    </location>
</feature>
<dbReference type="InterPro" id="IPR050860">
    <property type="entry name" value="FeoB_GTPase"/>
</dbReference>
<dbReference type="Gene3D" id="3.40.50.300">
    <property type="entry name" value="P-loop containing nucleotide triphosphate hydrolases"/>
    <property type="match status" value="1"/>
</dbReference>
<evidence type="ECO:0000259" key="16">
    <source>
        <dbReference type="PROSITE" id="PS51711"/>
    </source>
</evidence>
<comment type="subcellular location">
    <subcellularLocation>
        <location evidence="15">Cell inner membrane</location>
        <topology evidence="15">Multi-pass membrane protein</topology>
    </subcellularLocation>
    <subcellularLocation>
        <location evidence="1">Cell membrane</location>
        <topology evidence="1">Multi-pass membrane protein</topology>
    </subcellularLocation>
</comment>
<dbReference type="NCBIfam" id="TIGR00437">
    <property type="entry name" value="feoB"/>
    <property type="match status" value="1"/>
</dbReference>
<feature type="binding site" evidence="14">
    <location>
        <position position="27"/>
    </location>
    <ligand>
        <name>Mg(2+)</name>
        <dbReference type="ChEBI" id="CHEBI:18420"/>
        <label>2</label>
    </ligand>
</feature>
<keyword evidence="5 15" id="KW-0812">Transmembrane</keyword>
<comment type="similarity">
    <text evidence="15">Belongs to the TRAFAC class TrmE-Era-EngA-EngB-Septin-like GTPase superfamily. FeoB GTPase (TC 9.A.8) family.</text>
</comment>
<keyword evidence="3" id="KW-1003">Cell membrane</keyword>
<dbReference type="STRING" id="692418.SAMN04488029_1846"/>
<evidence type="ECO:0000256" key="15">
    <source>
        <dbReference type="RuleBase" id="RU362098"/>
    </source>
</evidence>
<evidence type="ECO:0000313" key="18">
    <source>
        <dbReference type="Proteomes" id="UP000192472"/>
    </source>
</evidence>
<keyword evidence="10 13" id="KW-0342">GTP-binding</keyword>
<evidence type="ECO:0000256" key="8">
    <source>
        <dbReference type="ARBA" id="ARBA00023004"/>
    </source>
</evidence>
<evidence type="ECO:0000256" key="13">
    <source>
        <dbReference type="PIRSR" id="PIRSR603373-1"/>
    </source>
</evidence>
<keyword evidence="4 15" id="KW-0410">Iron transport</keyword>
<evidence type="ECO:0000256" key="12">
    <source>
        <dbReference type="NCBIfam" id="TIGR00437"/>
    </source>
</evidence>
<feature type="domain" description="FeoB-type G" evidence="16">
    <location>
        <begin position="5"/>
        <end position="171"/>
    </location>
</feature>
<feature type="transmembrane region" description="Helical" evidence="15">
    <location>
        <begin position="380"/>
        <end position="402"/>
    </location>
</feature>
<dbReference type="CDD" id="cd01879">
    <property type="entry name" value="FeoB"/>
    <property type="match status" value="1"/>
</dbReference>
<evidence type="ECO:0000256" key="6">
    <source>
        <dbReference type="ARBA" id="ARBA00022741"/>
    </source>
</evidence>
<dbReference type="SUPFAM" id="SSF52540">
    <property type="entry name" value="P-loop containing nucleoside triphosphate hydrolases"/>
    <property type="match status" value="1"/>
</dbReference>
<dbReference type="InterPro" id="IPR003373">
    <property type="entry name" value="Fe2_transport_prot-B"/>
</dbReference>
<proteinExistence type="inferred from homology"/>
<sequence>MSNTSINVALVGNPNAGKTSIFNLLTGMNQKVGNFPGVTMDKVSGTFRENGTVANVIDLPGTYSIYPRSMDERVVFDVLSDKEAHDFPNKIVVIADASNLERNLLLFSEIQDLGLPTVLVLSMLDVANRSGLNIDLRALEEEFSTTVLTINGRTGEGVKELKSALLEDIPGTTELFYNINELSPEIIPVIKEKFDLHNDYVAYQYAQQTYSKTFLSNDEKKFIADKKVEFNFCDRQFQTTETVERYKIIREKLARIITKTDLETTASRNQKIDKILTHKIYGYLIFFVVLFALFQSIFAWAEPFMDYIDFGFAKLSSWAKTYLPAGVLTDLIAEGIIPGLGGVVIFIPQIALLFCFIAILEESGYMARVVFLMDKIMRKFGLNGKSVVPLISGVACAIPAIMAARNIESWKDRIITIFVTPFMSCSARLPVYAILIALVIPNEYVFGFLSVQGLTLMALYLIGFFGAIFSALLMKKILKVKEQSYFIMELPIYRWPKWKNVWITIFSKSKTFVFEAGKIILAISVILWVLASYGPGNNFNQASQIVSNAYPDLNKSSQEFEDLVSAQKLEYSYAGVLGKSIEPAIRPLGYDWKIGIALITSFAAREVFVGTIATIYSVGSDAEDETTIKDKLRAEINPYTGQPMYSIALGVSLMLFYAFAMQCMSTLAVVYRETKSWKWPVLQLIYMSAVAYIFALIAYQLLK</sequence>
<dbReference type="PROSITE" id="PS51711">
    <property type="entry name" value="G_FEOB"/>
    <property type="match status" value="1"/>
</dbReference>
<dbReference type="AlphaFoldDB" id="A0A1W2GBR9"/>
<dbReference type="Pfam" id="PF07664">
    <property type="entry name" value="FeoB_C"/>
    <property type="match status" value="1"/>
</dbReference>
<feature type="transmembrane region" description="Helical" evidence="15">
    <location>
        <begin position="280"/>
        <end position="301"/>
    </location>
</feature>
<dbReference type="GO" id="GO:0015093">
    <property type="term" value="F:ferrous iron transmembrane transporter activity"/>
    <property type="evidence" value="ECO:0007669"/>
    <property type="project" value="UniProtKB-UniRule"/>
</dbReference>
<feature type="binding site" evidence="14">
    <location>
        <position position="26"/>
    </location>
    <ligand>
        <name>Mg(2+)</name>
        <dbReference type="ChEBI" id="CHEBI:18420"/>
        <label>2</label>
    </ligand>
</feature>
<keyword evidence="14" id="KW-0460">Magnesium</keyword>
<dbReference type="Pfam" id="PF07670">
    <property type="entry name" value="Gate"/>
    <property type="match status" value="2"/>
</dbReference>
<dbReference type="Pfam" id="PF02421">
    <property type="entry name" value="FeoB_N"/>
    <property type="match status" value="1"/>
</dbReference>
<evidence type="ECO:0000256" key="11">
    <source>
        <dbReference type="ARBA" id="ARBA00023136"/>
    </source>
</evidence>
<gene>
    <name evidence="17" type="ORF">SAMN04488029_1846</name>
</gene>
<dbReference type="Proteomes" id="UP000192472">
    <property type="component" value="Unassembled WGS sequence"/>
</dbReference>
<feature type="binding site" evidence="13">
    <location>
        <begin position="58"/>
        <end position="61"/>
    </location>
    <ligand>
        <name>GTP</name>
        <dbReference type="ChEBI" id="CHEBI:37565"/>
        <label>1</label>
    </ligand>
</feature>